<protein>
    <submittedName>
        <fullName evidence="1">DUF2793 domain-containing protein</fullName>
    </submittedName>
</protein>
<proteinExistence type="predicted"/>
<gene>
    <name evidence="1" type="ORF">HY834_04410</name>
</gene>
<comment type="caution">
    <text evidence="1">The sequence shown here is derived from an EMBL/GenBank/DDBJ whole genome shotgun (WGS) entry which is preliminary data.</text>
</comment>
<organism evidence="1 2">
    <name type="scientific">Devosia nanyangense</name>
    <dbReference type="NCBI Taxonomy" id="1228055"/>
    <lineage>
        <taxon>Bacteria</taxon>
        <taxon>Pseudomonadati</taxon>
        <taxon>Pseudomonadota</taxon>
        <taxon>Alphaproteobacteria</taxon>
        <taxon>Hyphomicrobiales</taxon>
        <taxon>Devosiaceae</taxon>
        <taxon>Devosia</taxon>
    </lineage>
</organism>
<dbReference type="Proteomes" id="UP000782610">
    <property type="component" value="Unassembled WGS sequence"/>
</dbReference>
<name>A0A933L0Q8_9HYPH</name>
<evidence type="ECO:0000313" key="2">
    <source>
        <dbReference type="Proteomes" id="UP000782610"/>
    </source>
</evidence>
<dbReference type="InterPro" id="IPR021251">
    <property type="entry name" value="DUF2793"/>
</dbReference>
<reference evidence="1" key="1">
    <citation type="submission" date="2020-07" db="EMBL/GenBank/DDBJ databases">
        <title>Huge and variable diversity of episymbiotic CPR bacteria and DPANN archaea in groundwater ecosystems.</title>
        <authorList>
            <person name="He C.Y."/>
            <person name="Keren R."/>
            <person name="Whittaker M."/>
            <person name="Farag I.F."/>
            <person name="Doudna J."/>
            <person name="Cate J.H.D."/>
            <person name="Banfield J.F."/>
        </authorList>
    </citation>
    <scope>NUCLEOTIDE SEQUENCE</scope>
    <source>
        <strain evidence="1">NC_groundwater_1586_Pr3_B-0.1um_66_15</strain>
    </source>
</reference>
<dbReference type="EMBL" id="JACRAF010000015">
    <property type="protein sequence ID" value="MBI4920967.1"/>
    <property type="molecule type" value="Genomic_DNA"/>
</dbReference>
<sequence length="364" mass="36969">MSATARLTLPYIAPQQAQKQVTYNQAMAALDQLVQPSVKSRTVTAPPGSPAEGDTYIVGPSATGAWAGKDGKFACWLSGAWSFRTPADGWLAYVVDTAEIAVCQSGAWSPLVSNGGAGVAKFGINTTADLTNRLAVAADASLFTHTGTSHRMKLNKASAADTASLLFQDNFSGRAEFGLAGDDAVHVKVSPNGSSWYEALTIAQGSGLVTLPIGQLAFPAAQNPSANANTLDDYEEGTWTPGMTFGGSAAGIAYSAQYGNYVKIGRLVFFNLYLALTSNGSGTGAAVVTGLPFASDGSGVGSTATMSIWGGMSGVVGTPVGLVNAGATTISLNMSGATAHAVMTDTNITNSASFGLSGCYLAAS</sequence>
<dbReference type="AlphaFoldDB" id="A0A933L0Q8"/>
<accession>A0A933L0Q8</accession>
<dbReference type="Pfam" id="PF10983">
    <property type="entry name" value="DUF2793"/>
    <property type="match status" value="1"/>
</dbReference>
<evidence type="ECO:0000313" key="1">
    <source>
        <dbReference type="EMBL" id="MBI4920967.1"/>
    </source>
</evidence>